<keyword evidence="2" id="KW-0812">Transmembrane</keyword>
<feature type="region of interest" description="Disordered" evidence="1">
    <location>
        <begin position="1"/>
        <end position="40"/>
    </location>
</feature>
<reference evidence="3 4" key="1">
    <citation type="journal article" date="2018" name="G3 (Bethesda)">
        <title>Phylogenetic and Phylogenomic Definition of Rhizopus Species.</title>
        <authorList>
            <person name="Gryganskyi A.P."/>
            <person name="Golan J."/>
            <person name="Dolatabadi S."/>
            <person name="Mondo S."/>
            <person name="Robb S."/>
            <person name="Idnurm A."/>
            <person name="Muszewska A."/>
            <person name="Steczkiewicz K."/>
            <person name="Masonjones S."/>
            <person name="Liao H.L."/>
            <person name="Gajdeczka M.T."/>
            <person name="Anike F."/>
            <person name="Vuek A."/>
            <person name="Anishchenko I.M."/>
            <person name="Voigt K."/>
            <person name="de Hoog G.S."/>
            <person name="Smith M.E."/>
            <person name="Heitman J."/>
            <person name="Vilgalys R."/>
            <person name="Stajich J.E."/>
        </authorList>
    </citation>
    <scope>NUCLEOTIDE SEQUENCE [LARGE SCALE GENOMIC DNA]</scope>
    <source>
        <strain evidence="3 4">LSU 92-RS-03</strain>
    </source>
</reference>
<dbReference type="Proteomes" id="UP000253551">
    <property type="component" value="Unassembled WGS sequence"/>
</dbReference>
<feature type="transmembrane region" description="Helical" evidence="2">
    <location>
        <begin position="63"/>
        <end position="84"/>
    </location>
</feature>
<proteinExistence type="predicted"/>
<name>A0A367J5F1_RHIST</name>
<keyword evidence="2" id="KW-0472">Membrane</keyword>
<dbReference type="EMBL" id="PJQM01004244">
    <property type="protein sequence ID" value="RCH85160.1"/>
    <property type="molecule type" value="Genomic_DNA"/>
</dbReference>
<dbReference type="OrthoDB" id="301434at2759"/>
<accession>A0A367J5F1</accession>
<keyword evidence="4" id="KW-1185">Reference proteome</keyword>
<keyword evidence="2" id="KW-1133">Transmembrane helix</keyword>
<dbReference type="STRING" id="4846.A0A367J5F1"/>
<evidence type="ECO:0000256" key="1">
    <source>
        <dbReference type="SAM" id="MobiDB-lite"/>
    </source>
</evidence>
<evidence type="ECO:0000313" key="4">
    <source>
        <dbReference type="Proteomes" id="UP000253551"/>
    </source>
</evidence>
<comment type="caution">
    <text evidence="3">The sequence shown here is derived from an EMBL/GenBank/DDBJ whole genome shotgun (WGS) entry which is preliminary data.</text>
</comment>
<dbReference type="AlphaFoldDB" id="A0A367J5F1"/>
<gene>
    <name evidence="3" type="ORF">CU098_007675</name>
</gene>
<evidence type="ECO:0000313" key="3">
    <source>
        <dbReference type="EMBL" id="RCH85160.1"/>
    </source>
</evidence>
<evidence type="ECO:0000256" key="2">
    <source>
        <dbReference type="SAM" id="Phobius"/>
    </source>
</evidence>
<feature type="compositionally biased region" description="Basic and acidic residues" evidence="1">
    <location>
        <begin position="1"/>
        <end position="11"/>
    </location>
</feature>
<protein>
    <submittedName>
        <fullName evidence="3">Uncharacterized protein</fullName>
    </submittedName>
</protein>
<sequence>MSSNIADHEHVGIQSAIDLREQQESKLSYRGKNSEKEQTTDPTCLLVVEDAPLRYDVDIVTKLIVYSGIGFIAVFAVPILFYYISKSL</sequence>
<organism evidence="3 4">
    <name type="scientific">Rhizopus stolonifer</name>
    <name type="common">Rhizopus nigricans</name>
    <dbReference type="NCBI Taxonomy" id="4846"/>
    <lineage>
        <taxon>Eukaryota</taxon>
        <taxon>Fungi</taxon>
        <taxon>Fungi incertae sedis</taxon>
        <taxon>Mucoromycota</taxon>
        <taxon>Mucoromycotina</taxon>
        <taxon>Mucoromycetes</taxon>
        <taxon>Mucorales</taxon>
        <taxon>Mucorineae</taxon>
        <taxon>Rhizopodaceae</taxon>
        <taxon>Rhizopus</taxon>
    </lineage>
</organism>